<feature type="domain" description="BHLH" evidence="1">
    <location>
        <begin position="85"/>
        <end position="138"/>
    </location>
</feature>
<proteinExistence type="predicted"/>
<dbReference type="PROSITE" id="PS50888">
    <property type="entry name" value="BHLH"/>
    <property type="match status" value="1"/>
</dbReference>
<dbReference type="SMART" id="SM00353">
    <property type="entry name" value="HLH"/>
    <property type="match status" value="1"/>
</dbReference>
<dbReference type="OrthoDB" id="2148056at2759"/>
<dbReference type="EMBL" id="QEAP01000086">
    <property type="protein sequence ID" value="TPX75299.1"/>
    <property type="molecule type" value="Genomic_DNA"/>
</dbReference>
<accession>A0A507FG32</accession>
<evidence type="ECO:0000313" key="3">
    <source>
        <dbReference type="Proteomes" id="UP000320333"/>
    </source>
</evidence>
<sequence>MSDYCHPTHRDLSNEHIESKASLPPICAIFSSLRSMPDPSFFPITPPISFSEPMKPIQEDFPRNTYHNQLAAPPRFSGREQRLQQRMAHRKQAEKVRRDQMNVCLVEIRQLLPRSVTRFKKLSKEETVHASYEYIVALEEEAVQKAELVRQLEAEVVAETLLALQRT</sequence>
<organism evidence="2 3">
    <name type="scientific">Chytriomyces confervae</name>
    <dbReference type="NCBI Taxonomy" id="246404"/>
    <lineage>
        <taxon>Eukaryota</taxon>
        <taxon>Fungi</taxon>
        <taxon>Fungi incertae sedis</taxon>
        <taxon>Chytridiomycota</taxon>
        <taxon>Chytridiomycota incertae sedis</taxon>
        <taxon>Chytridiomycetes</taxon>
        <taxon>Chytridiales</taxon>
        <taxon>Chytriomycetaceae</taxon>
        <taxon>Chytriomyces</taxon>
    </lineage>
</organism>
<dbReference type="Pfam" id="PF00010">
    <property type="entry name" value="HLH"/>
    <property type="match status" value="1"/>
</dbReference>
<protein>
    <recommendedName>
        <fullName evidence="1">BHLH domain-containing protein</fullName>
    </recommendedName>
</protein>
<dbReference type="InterPro" id="IPR011598">
    <property type="entry name" value="bHLH_dom"/>
</dbReference>
<evidence type="ECO:0000313" key="2">
    <source>
        <dbReference type="EMBL" id="TPX75299.1"/>
    </source>
</evidence>
<dbReference type="Gene3D" id="4.10.280.10">
    <property type="entry name" value="Helix-loop-helix DNA-binding domain"/>
    <property type="match status" value="1"/>
</dbReference>
<name>A0A507FG32_9FUNG</name>
<dbReference type="Proteomes" id="UP000320333">
    <property type="component" value="Unassembled WGS sequence"/>
</dbReference>
<dbReference type="CDD" id="cd00083">
    <property type="entry name" value="bHLH_SF"/>
    <property type="match status" value="1"/>
</dbReference>
<comment type="caution">
    <text evidence="2">The sequence shown here is derived from an EMBL/GenBank/DDBJ whole genome shotgun (WGS) entry which is preliminary data.</text>
</comment>
<gene>
    <name evidence="2" type="ORF">CcCBS67573_g03423</name>
</gene>
<dbReference type="InterPro" id="IPR036638">
    <property type="entry name" value="HLH_DNA-bd_sf"/>
</dbReference>
<dbReference type="AlphaFoldDB" id="A0A507FG32"/>
<reference evidence="2 3" key="1">
    <citation type="journal article" date="2019" name="Sci. Rep.">
        <title>Comparative genomics of chytrid fungi reveal insights into the obligate biotrophic and pathogenic lifestyle of Synchytrium endobioticum.</title>
        <authorList>
            <person name="van de Vossenberg B.T.L.H."/>
            <person name="Warris S."/>
            <person name="Nguyen H.D.T."/>
            <person name="van Gent-Pelzer M.P.E."/>
            <person name="Joly D.L."/>
            <person name="van de Geest H.C."/>
            <person name="Bonants P.J.M."/>
            <person name="Smith D.S."/>
            <person name="Levesque C.A."/>
            <person name="van der Lee T.A.J."/>
        </authorList>
    </citation>
    <scope>NUCLEOTIDE SEQUENCE [LARGE SCALE GENOMIC DNA]</scope>
    <source>
        <strain evidence="2 3">CBS 675.73</strain>
    </source>
</reference>
<dbReference type="SUPFAM" id="SSF47459">
    <property type="entry name" value="HLH, helix-loop-helix DNA-binding domain"/>
    <property type="match status" value="1"/>
</dbReference>
<keyword evidence="3" id="KW-1185">Reference proteome</keyword>
<evidence type="ECO:0000259" key="1">
    <source>
        <dbReference type="PROSITE" id="PS50888"/>
    </source>
</evidence>
<dbReference type="GO" id="GO:0046983">
    <property type="term" value="F:protein dimerization activity"/>
    <property type="evidence" value="ECO:0007669"/>
    <property type="project" value="InterPro"/>
</dbReference>